<protein>
    <submittedName>
        <fullName evidence="2">Uncharacterized membrane protein</fullName>
    </submittedName>
</protein>
<keyword evidence="1" id="KW-0472">Membrane</keyword>
<proteinExistence type="predicted"/>
<feature type="transmembrane region" description="Helical" evidence="1">
    <location>
        <begin position="338"/>
        <end position="359"/>
    </location>
</feature>
<feature type="transmembrane region" description="Helical" evidence="1">
    <location>
        <begin position="40"/>
        <end position="65"/>
    </location>
</feature>
<evidence type="ECO:0000313" key="2">
    <source>
        <dbReference type="EMBL" id="CUN75462.1"/>
    </source>
</evidence>
<keyword evidence="1" id="KW-0812">Transmembrane</keyword>
<dbReference type="Proteomes" id="UP000095544">
    <property type="component" value="Unassembled WGS sequence"/>
</dbReference>
<evidence type="ECO:0000313" key="3">
    <source>
        <dbReference type="Proteomes" id="UP000095544"/>
    </source>
</evidence>
<feature type="transmembrane region" description="Helical" evidence="1">
    <location>
        <begin position="92"/>
        <end position="113"/>
    </location>
</feature>
<feature type="transmembrane region" description="Helical" evidence="1">
    <location>
        <begin position="230"/>
        <end position="251"/>
    </location>
</feature>
<dbReference type="AlphaFoldDB" id="A0A173ZGE1"/>
<dbReference type="STRING" id="39482.ERS852491_00438"/>
<accession>A0A173ZGE1</accession>
<dbReference type="OrthoDB" id="4424890at2"/>
<feature type="transmembrane region" description="Helical" evidence="1">
    <location>
        <begin position="119"/>
        <end position="140"/>
    </location>
</feature>
<gene>
    <name evidence="2" type="ORF">ERS852491_00438</name>
</gene>
<feature type="transmembrane region" description="Helical" evidence="1">
    <location>
        <begin position="193"/>
        <end position="218"/>
    </location>
</feature>
<feature type="transmembrane region" description="Helical" evidence="1">
    <location>
        <begin position="313"/>
        <end position="332"/>
    </location>
</feature>
<dbReference type="PANTHER" id="PTHR37814:SF1">
    <property type="entry name" value="MEMBRANE PROTEIN"/>
    <property type="match status" value="1"/>
</dbReference>
<reference evidence="2 3" key="1">
    <citation type="submission" date="2015-09" db="EMBL/GenBank/DDBJ databases">
        <authorList>
            <consortium name="Pathogen Informatics"/>
        </authorList>
    </citation>
    <scope>NUCLEOTIDE SEQUENCE [LARGE SCALE GENOMIC DNA]</scope>
    <source>
        <strain evidence="2 3">2789STDY5834876</strain>
    </source>
</reference>
<dbReference type="RefSeq" id="WP_055150544.1">
    <property type="nucleotide sequence ID" value="NZ_CYZU01000002.1"/>
</dbReference>
<dbReference type="PANTHER" id="PTHR37814">
    <property type="entry name" value="CONSERVED MEMBRANE PROTEIN"/>
    <property type="match status" value="1"/>
</dbReference>
<organism evidence="2 3">
    <name type="scientific">Faecalicatena contorta</name>
    <dbReference type="NCBI Taxonomy" id="39482"/>
    <lineage>
        <taxon>Bacteria</taxon>
        <taxon>Bacillati</taxon>
        <taxon>Bacillota</taxon>
        <taxon>Clostridia</taxon>
        <taxon>Lachnospirales</taxon>
        <taxon>Lachnospiraceae</taxon>
        <taxon>Faecalicatena</taxon>
    </lineage>
</organism>
<evidence type="ECO:0000256" key="1">
    <source>
        <dbReference type="SAM" id="Phobius"/>
    </source>
</evidence>
<feature type="transmembrane region" description="Helical" evidence="1">
    <location>
        <begin position="147"/>
        <end position="173"/>
    </location>
</feature>
<dbReference type="EMBL" id="CYZU01000002">
    <property type="protein sequence ID" value="CUN75462.1"/>
    <property type="molecule type" value="Genomic_DNA"/>
</dbReference>
<name>A0A173ZGE1_9FIRM</name>
<feature type="transmembrane region" description="Helical" evidence="1">
    <location>
        <begin position="271"/>
        <end position="292"/>
    </location>
</feature>
<sequence length="371" mass="40630">MDKKNMSWFTFFKLAGALLAFLIGSGFASGQETIQYFSGYGYMGIAVGIINFLMMYLTYVAYAYAGRTRGLANLNEVATFYAGKYAGKLFEIFAWLFVACCFIFMCSGGASTFNQQWGVPMPIATAIMVVAAVATAIFGLKRTVDVIGWLGPVIVCFTLIVGLISAFTFFPRISEGIALLDSGAVTITRGTNHWLTAGFSFGGCSLLLVSNFVSTLAYDQREYKFGRFKMILFTGAFFISTVSVLMGLNHLGNIEEAATVAIPNLALASHIMGSVGTLFAVVIILAIYSTICPSLWNTINFFIKDDKSPKYKIAIVGFGVLTYVLCLFVPYQKLLGVIMTYCGYTGFIVFFVIVIRYFMVKSKDDKEGIKA</sequence>
<dbReference type="InterPro" id="IPR038728">
    <property type="entry name" value="YkvI-like"/>
</dbReference>
<keyword evidence="1" id="KW-1133">Transmembrane helix</keyword>